<dbReference type="RefSeq" id="WP_219937513.1">
    <property type="nucleotide sequence ID" value="NZ_JAGFNY010000013.1"/>
</dbReference>
<organism evidence="1 2">
    <name type="scientific">Succinivibrio faecicola</name>
    <dbReference type="NCBI Taxonomy" id="2820300"/>
    <lineage>
        <taxon>Bacteria</taxon>
        <taxon>Pseudomonadati</taxon>
        <taxon>Pseudomonadota</taxon>
        <taxon>Gammaproteobacteria</taxon>
        <taxon>Aeromonadales</taxon>
        <taxon>Succinivibrionaceae</taxon>
        <taxon>Succinivibrio</taxon>
    </lineage>
</organism>
<gene>
    <name evidence="1" type="ORF">J5V48_05215</name>
</gene>
<sequence length="318" mass="36928">MTSTKSKKKITNSVPEIKTETASVEQEIKDSQISDEIVQKPKLEKLKLNFVGMIYLTCLRLRSLTPLEKIVLSYITGLILDEKIEERTNRFKGFNEAHFRFYSEKYKNHLLDKIKIPLFKKVTESLQCKNELTLSFDFLGRADVTLFKRHTTGCCIPIFEIDPENRLSTNQPTLVLEDNIEAENGFNKDYDYNYTAWLFFSGLIKCANQSLVECEGFYVNRVQIIKLASLLQLPDAVVNNVMNYLFKIHAVFTKTSLEDPEKEFSLYDIVKTETAPFKYLYINESLVSNYMNLFPNYEILHYSYAVSRSSSAFTGKYR</sequence>
<reference evidence="1 2" key="1">
    <citation type="submission" date="2021-03" db="EMBL/GenBank/DDBJ databases">
        <title>Succinivibrio sp. nov. isolated from feces of cow.</title>
        <authorList>
            <person name="Choi J.-Y."/>
        </authorList>
    </citation>
    <scope>NUCLEOTIDE SEQUENCE [LARGE SCALE GENOMIC DNA]</scope>
    <source>
        <strain evidence="1 2">AGMB01872</strain>
    </source>
</reference>
<dbReference type="EMBL" id="JAGFNY010000013">
    <property type="protein sequence ID" value="MBW7570292.1"/>
    <property type="molecule type" value="Genomic_DNA"/>
</dbReference>
<name>A0ABS7DG77_9GAMM</name>
<protein>
    <submittedName>
        <fullName evidence="1">Uncharacterized protein</fullName>
    </submittedName>
</protein>
<proteinExistence type="predicted"/>
<dbReference type="Proteomes" id="UP000731465">
    <property type="component" value="Unassembled WGS sequence"/>
</dbReference>
<keyword evidence="2" id="KW-1185">Reference proteome</keyword>
<evidence type="ECO:0000313" key="2">
    <source>
        <dbReference type="Proteomes" id="UP000731465"/>
    </source>
</evidence>
<comment type="caution">
    <text evidence="1">The sequence shown here is derived from an EMBL/GenBank/DDBJ whole genome shotgun (WGS) entry which is preliminary data.</text>
</comment>
<evidence type="ECO:0000313" key="1">
    <source>
        <dbReference type="EMBL" id="MBW7570292.1"/>
    </source>
</evidence>
<accession>A0ABS7DG77</accession>